<gene>
    <name evidence="1" type="ORF">S01H4_50580</name>
</gene>
<organism evidence="1">
    <name type="scientific">marine sediment metagenome</name>
    <dbReference type="NCBI Taxonomy" id="412755"/>
    <lineage>
        <taxon>unclassified sequences</taxon>
        <taxon>metagenomes</taxon>
        <taxon>ecological metagenomes</taxon>
    </lineage>
</organism>
<dbReference type="EMBL" id="BART01028734">
    <property type="protein sequence ID" value="GAG92628.1"/>
    <property type="molecule type" value="Genomic_DNA"/>
</dbReference>
<reference evidence="1" key="1">
    <citation type="journal article" date="2014" name="Front. Microbiol.">
        <title>High frequency of phylogenetically diverse reductive dehalogenase-homologous genes in deep subseafloor sedimentary metagenomes.</title>
        <authorList>
            <person name="Kawai M."/>
            <person name="Futagami T."/>
            <person name="Toyoda A."/>
            <person name="Takaki Y."/>
            <person name="Nishi S."/>
            <person name="Hori S."/>
            <person name="Arai W."/>
            <person name="Tsubouchi T."/>
            <person name="Morono Y."/>
            <person name="Uchiyama I."/>
            <person name="Ito T."/>
            <person name="Fujiyama A."/>
            <person name="Inagaki F."/>
            <person name="Takami H."/>
        </authorList>
    </citation>
    <scope>NUCLEOTIDE SEQUENCE</scope>
    <source>
        <strain evidence="1">Expedition CK06-06</strain>
    </source>
</reference>
<feature type="non-terminal residue" evidence="1">
    <location>
        <position position="1"/>
    </location>
</feature>
<dbReference type="SUPFAM" id="SSF48371">
    <property type="entry name" value="ARM repeat"/>
    <property type="match status" value="1"/>
</dbReference>
<evidence type="ECO:0008006" key="2">
    <source>
        <dbReference type="Google" id="ProtNLM"/>
    </source>
</evidence>
<dbReference type="InterPro" id="IPR016024">
    <property type="entry name" value="ARM-type_fold"/>
</dbReference>
<dbReference type="Pfam" id="PF13646">
    <property type="entry name" value="HEAT_2"/>
    <property type="match status" value="1"/>
</dbReference>
<feature type="non-terminal residue" evidence="1">
    <location>
        <position position="271"/>
    </location>
</feature>
<protein>
    <recommendedName>
        <fullName evidence="2">HEAT repeat domain-containing protein</fullName>
    </recommendedName>
</protein>
<dbReference type="Gene3D" id="1.25.10.10">
    <property type="entry name" value="Leucine-rich Repeat Variant"/>
    <property type="match status" value="2"/>
</dbReference>
<accession>X1C896</accession>
<proteinExistence type="predicted"/>
<dbReference type="InterPro" id="IPR011989">
    <property type="entry name" value="ARM-like"/>
</dbReference>
<comment type="caution">
    <text evidence="1">The sequence shown here is derived from an EMBL/GenBank/DDBJ whole genome shotgun (WGS) entry which is preliminary data.</text>
</comment>
<dbReference type="AlphaFoldDB" id="X1C896"/>
<sequence length="271" mass="28686">RWHAARSVGLIGEDAVATIPTLLTLLQDADPVVATQAAAAIGHIREDDDLKGLSDTDKDLYADAVTQLVGTLVHNDARVRRACLRSLRTLDPSPEQLMPVVDTVFASQDPAVILPVLQSIADMGSEAVPFLVERLKLPQGRFWASVAITEIGPGAAGATQALIEALPESALDEQLHEVFALAAIGEGAQSAGEALVKLYGDGDSSLHGPILYAIGKLKYREAESVLTQTVSEESPLSATAAWALAKIHPDDVVLVDDAVKRMRAQCQSESA</sequence>
<evidence type="ECO:0000313" key="1">
    <source>
        <dbReference type="EMBL" id="GAG92628.1"/>
    </source>
</evidence>
<name>X1C896_9ZZZZ</name>